<dbReference type="SMART" id="SM00150">
    <property type="entry name" value="SPEC"/>
    <property type="match status" value="1"/>
</dbReference>
<dbReference type="Pfam" id="PF00435">
    <property type="entry name" value="Spectrin"/>
    <property type="match status" value="2"/>
</dbReference>
<accession>A0A820UYG2</accession>
<evidence type="ECO:0000313" key="2">
    <source>
        <dbReference type="EMBL" id="CAF4492614.1"/>
    </source>
</evidence>
<keyword evidence="3" id="KW-1185">Reference proteome</keyword>
<keyword evidence="1" id="KW-0677">Repeat</keyword>
<feature type="non-terminal residue" evidence="2">
    <location>
        <position position="1"/>
    </location>
</feature>
<evidence type="ECO:0000256" key="1">
    <source>
        <dbReference type="ARBA" id="ARBA00022737"/>
    </source>
</evidence>
<feature type="non-terminal residue" evidence="2">
    <location>
        <position position="209"/>
    </location>
</feature>
<reference evidence="2" key="1">
    <citation type="submission" date="2021-02" db="EMBL/GenBank/DDBJ databases">
        <authorList>
            <person name="Nowell W R."/>
        </authorList>
    </citation>
    <scope>NUCLEOTIDE SEQUENCE</scope>
</reference>
<dbReference type="PANTHER" id="PTHR11915">
    <property type="entry name" value="SPECTRIN/FILAMIN RELATED CYTOSKELETAL PROTEIN"/>
    <property type="match status" value="1"/>
</dbReference>
<dbReference type="SUPFAM" id="SSF46966">
    <property type="entry name" value="Spectrin repeat"/>
    <property type="match status" value="2"/>
</dbReference>
<dbReference type="Proteomes" id="UP000663866">
    <property type="component" value="Unassembled WGS sequence"/>
</dbReference>
<protein>
    <recommendedName>
        <fullName evidence="4">Alpha-actinin</fullName>
    </recommendedName>
</protein>
<dbReference type="FunFam" id="1.20.58.60:FF:000004">
    <property type="entry name" value="Actinin alpha 1"/>
    <property type="match status" value="1"/>
</dbReference>
<name>A0A820UYG2_9BILA</name>
<dbReference type="AlphaFoldDB" id="A0A820UYG2"/>
<sequence>LERLDHLVKKFQHKCDIHEEWSNGKIDLLKSADFKQCSLNDLRALSRKHLAFESDLAAHQDRVEQIAAIAQELNVLGYEKIQAINQRCQKLCNEWDELGDLTQKRRSTLTEAEKIVERIDSLFLEYAKKAAPYSNWLDGAREDLIDMFFIHTLDEICGLIEAHNQFKATLGDADAEYKTIMRLVDDAQQTSKDNNLDLPPNPYTNIQSE</sequence>
<evidence type="ECO:0000313" key="3">
    <source>
        <dbReference type="Proteomes" id="UP000663866"/>
    </source>
</evidence>
<dbReference type="InterPro" id="IPR018159">
    <property type="entry name" value="Spectrin/alpha-actinin"/>
</dbReference>
<proteinExistence type="predicted"/>
<dbReference type="EMBL" id="CAJOBG010052172">
    <property type="protein sequence ID" value="CAF4492614.1"/>
    <property type="molecule type" value="Genomic_DNA"/>
</dbReference>
<dbReference type="CDD" id="cd00176">
    <property type="entry name" value="SPEC"/>
    <property type="match status" value="1"/>
</dbReference>
<gene>
    <name evidence="2" type="ORF">OVN521_LOCUS40293</name>
</gene>
<dbReference type="Gene3D" id="1.20.58.60">
    <property type="match status" value="2"/>
</dbReference>
<comment type="caution">
    <text evidence="2">The sequence shown here is derived from an EMBL/GenBank/DDBJ whole genome shotgun (WGS) entry which is preliminary data.</text>
</comment>
<organism evidence="2 3">
    <name type="scientific">Rotaria magnacalcarata</name>
    <dbReference type="NCBI Taxonomy" id="392030"/>
    <lineage>
        <taxon>Eukaryota</taxon>
        <taxon>Metazoa</taxon>
        <taxon>Spiralia</taxon>
        <taxon>Gnathifera</taxon>
        <taxon>Rotifera</taxon>
        <taxon>Eurotatoria</taxon>
        <taxon>Bdelloidea</taxon>
        <taxon>Philodinida</taxon>
        <taxon>Philodinidae</taxon>
        <taxon>Rotaria</taxon>
    </lineage>
</organism>
<dbReference type="FunFam" id="1.20.58.60:FF:000005">
    <property type="entry name" value="Actinin alpha 1"/>
    <property type="match status" value="1"/>
</dbReference>
<dbReference type="InterPro" id="IPR002017">
    <property type="entry name" value="Spectrin_repeat"/>
</dbReference>
<evidence type="ECO:0008006" key="4">
    <source>
        <dbReference type="Google" id="ProtNLM"/>
    </source>
</evidence>